<evidence type="ECO:0000256" key="1">
    <source>
        <dbReference type="SAM" id="MobiDB-lite"/>
    </source>
</evidence>
<reference evidence="2 3" key="1">
    <citation type="submission" date="2023-08" db="EMBL/GenBank/DDBJ databases">
        <title>A Necator americanus chromosomal reference genome.</title>
        <authorList>
            <person name="Ilik V."/>
            <person name="Petrzelkova K.J."/>
            <person name="Pardy F."/>
            <person name="Fuh T."/>
            <person name="Niatou-Singa F.S."/>
            <person name="Gouil Q."/>
            <person name="Baker L."/>
            <person name="Ritchie M.E."/>
            <person name="Jex A.R."/>
            <person name="Gazzola D."/>
            <person name="Li H."/>
            <person name="Toshio Fujiwara R."/>
            <person name="Zhan B."/>
            <person name="Aroian R.V."/>
            <person name="Pafco B."/>
            <person name="Schwarz E.M."/>
        </authorList>
    </citation>
    <scope>NUCLEOTIDE SEQUENCE [LARGE SCALE GENOMIC DNA]</scope>
    <source>
        <strain evidence="2 3">Aroian</strain>
        <tissue evidence="2">Whole animal</tissue>
    </source>
</reference>
<proteinExistence type="predicted"/>
<accession>A0ABR1EDT9</accession>
<evidence type="ECO:0000313" key="2">
    <source>
        <dbReference type="EMBL" id="KAK6760836.1"/>
    </source>
</evidence>
<dbReference type="Proteomes" id="UP001303046">
    <property type="component" value="Unassembled WGS sequence"/>
</dbReference>
<name>A0ABR1EDT9_NECAM</name>
<keyword evidence="3" id="KW-1185">Reference proteome</keyword>
<sequence length="106" mass="12294">MQNEIPPKCVYSCWSSALKELCGADSYTKCMQDAARETPSVLMPRKKFAFASTETKSTYNSVCVVRSTGDFNHEKRPRRKSRHELQQDRDNEWTSREVLEKTEVLD</sequence>
<evidence type="ECO:0000313" key="3">
    <source>
        <dbReference type="Proteomes" id="UP001303046"/>
    </source>
</evidence>
<feature type="compositionally biased region" description="Basic and acidic residues" evidence="1">
    <location>
        <begin position="83"/>
        <end position="106"/>
    </location>
</feature>
<feature type="region of interest" description="Disordered" evidence="1">
    <location>
        <begin position="71"/>
        <end position="106"/>
    </location>
</feature>
<gene>
    <name evidence="2" type="primary">Necator_chrX.g22211</name>
    <name evidence="2" type="ORF">RB195_022050</name>
</gene>
<comment type="caution">
    <text evidence="2">The sequence shown here is derived from an EMBL/GenBank/DDBJ whole genome shotgun (WGS) entry which is preliminary data.</text>
</comment>
<protein>
    <submittedName>
        <fullName evidence="2">Uncharacterized protein</fullName>
    </submittedName>
</protein>
<organism evidence="2 3">
    <name type="scientific">Necator americanus</name>
    <name type="common">Human hookworm</name>
    <dbReference type="NCBI Taxonomy" id="51031"/>
    <lineage>
        <taxon>Eukaryota</taxon>
        <taxon>Metazoa</taxon>
        <taxon>Ecdysozoa</taxon>
        <taxon>Nematoda</taxon>
        <taxon>Chromadorea</taxon>
        <taxon>Rhabditida</taxon>
        <taxon>Rhabditina</taxon>
        <taxon>Rhabditomorpha</taxon>
        <taxon>Strongyloidea</taxon>
        <taxon>Ancylostomatidae</taxon>
        <taxon>Bunostominae</taxon>
        <taxon>Necator</taxon>
    </lineage>
</organism>
<dbReference type="EMBL" id="JAVFWL010000006">
    <property type="protein sequence ID" value="KAK6760836.1"/>
    <property type="molecule type" value="Genomic_DNA"/>
</dbReference>